<evidence type="ECO:0000256" key="1">
    <source>
        <dbReference type="SAM" id="MobiDB-lite"/>
    </source>
</evidence>
<feature type="non-terminal residue" evidence="2">
    <location>
        <position position="1"/>
    </location>
</feature>
<proteinExistence type="predicted"/>
<dbReference type="AlphaFoldDB" id="A0A974CDC8"/>
<evidence type="ECO:0000313" key="3">
    <source>
        <dbReference type="Proteomes" id="UP000694892"/>
    </source>
</evidence>
<evidence type="ECO:0000313" key="2">
    <source>
        <dbReference type="EMBL" id="OCT71138.1"/>
    </source>
</evidence>
<sequence>IKKIEHQLFVEVESKEEIYSSKLDTQNPDTTMENVSDTLSKGTNHTGENNHQEDTLEEVWGSSDGGITESEVVVDEHQEEKIYDTEMVLHSEAEGTKQMPDITEMLISTGEDIEKQDHAIARSYDIGEKKHLDDNFENILDSALEDIKALEVSVEGSKEAIYDTELVLHSEAEGTKQMPDITEKRTQTRSSDEIKESKVVDRNKEEKNYDTVMVLSSEDGGSKQIPDITKEKAKTRNSDSEKIVVIPGEDIKQQAIGLSNEEKTNLETFSCCENPPILVTEEFGDMEKNPVIAANVKCEEKNDLEKLLNKPLVMGESVAFRRLICELM</sequence>
<organism evidence="2 3">
    <name type="scientific">Xenopus laevis</name>
    <name type="common">African clawed frog</name>
    <dbReference type="NCBI Taxonomy" id="8355"/>
    <lineage>
        <taxon>Eukaryota</taxon>
        <taxon>Metazoa</taxon>
        <taxon>Chordata</taxon>
        <taxon>Craniata</taxon>
        <taxon>Vertebrata</taxon>
        <taxon>Euteleostomi</taxon>
        <taxon>Amphibia</taxon>
        <taxon>Batrachia</taxon>
        <taxon>Anura</taxon>
        <taxon>Pipoidea</taxon>
        <taxon>Pipidae</taxon>
        <taxon>Xenopodinae</taxon>
        <taxon>Xenopus</taxon>
        <taxon>Xenopus</taxon>
    </lineage>
</organism>
<accession>A0A974CDC8</accession>
<name>A0A974CDC8_XENLA</name>
<gene>
    <name evidence="2" type="ORF">XELAEV_18038047mg</name>
</gene>
<dbReference type="EMBL" id="CM004479">
    <property type="protein sequence ID" value="OCT71138.1"/>
    <property type="molecule type" value="Genomic_DNA"/>
</dbReference>
<reference evidence="3" key="1">
    <citation type="journal article" date="2016" name="Nature">
        <title>Genome evolution in the allotetraploid frog Xenopus laevis.</title>
        <authorList>
            <person name="Session A.M."/>
            <person name="Uno Y."/>
            <person name="Kwon T."/>
            <person name="Chapman J.A."/>
            <person name="Toyoda A."/>
            <person name="Takahashi S."/>
            <person name="Fukui A."/>
            <person name="Hikosaka A."/>
            <person name="Suzuki A."/>
            <person name="Kondo M."/>
            <person name="van Heeringen S.J."/>
            <person name="Quigley I."/>
            <person name="Heinz S."/>
            <person name="Ogino H."/>
            <person name="Ochi H."/>
            <person name="Hellsten U."/>
            <person name="Lyons J.B."/>
            <person name="Simakov O."/>
            <person name="Putnam N."/>
            <person name="Stites J."/>
            <person name="Kuroki Y."/>
            <person name="Tanaka T."/>
            <person name="Michiue T."/>
            <person name="Watanabe M."/>
            <person name="Bogdanovic O."/>
            <person name="Lister R."/>
            <person name="Georgiou G."/>
            <person name="Paranjpe S.S."/>
            <person name="van Kruijsbergen I."/>
            <person name="Shu S."/>
            <person name="Carlson J."/>
            <person name="Kinoshita T."/>
            <person name="Ohta Y."/>
            <person name="Mawaribuchi S."/>
            <person name="Jenkins J."/>
            <person name="Grimwood J."/>
            <person name="Schmutz J."/>
            <person name="Mitros T."/>
            <person name="Mozaffari S.V."/>
            <person name="Suzuki Y."/>
            <person name="Haramoto Y."/>
            <person name="Yamamoto T.S."/>
            <person name="Takagi C."/>
            <person name="Heald R."/>
            <person name="Miller K."/>
            <person name="Haudenschild C."/>
            <person name="Kitzman J."/>
            <person name="Nakayama T."/>
            <person name="Izutsu Y."/>
            <person name="Robert J."/>
            <person name="Fortriede J."/>
            <person name="Burns K."/>
            <person name="Lotay V."/>
            <person name="Karimi K."/>
            <person name="Yasuoka Y."/>
            <person name="Dichmann D.S."/>
            <person name="Flajnik M.F."/>
            <person name="Houston D.W."/>
            <person name="Shendure J."/>
            <person name="DuPasquier L."/>
            <person name="Vize P.D."/>
            <person name="Zorn A.M."/>
            <person name="Ito M."/>
            <person name="Marcotte E.M."/>
            <person name="Wallingford J.B."/>
            <person name="Ito Y."/>
            <person name="Asashima M."/>
            <person name="Ueno N."/>
            <person name="Matsuda Y."/>
            <person name="Veenstra G.J."/>
            <person name="Fujiyama A."/>
            <person name="Harland R.M."/>
            <person name="Taira M."/>
            <person name="Rokhsar D.S."/>
        </authorList>
    </citation>
    <scope>NUCLEOTIDE SEQUENCE [LARGE SCALE GENOMIC DNA]</scope>
    <source>
        <strain evidence="3">J</strain>
    </source>
</reference>
<feature type="compositionally biased region" description="Polar residues" evidence="1">
    <location>
        <begin position="22"/>
        <end position="47"/>
    </location>
</feature>
<protein>
    <submittedName>
        <fullName evidence="2">Uncharacterized protein</fullName>
    </submittedName>
</protein>
<dbReference type="Proteomes" id="UP000694892">
    <property type="component" value="Chromosome 7S"/>
</dbReference>
<feature type="region of interest" description="Disordered" evidence="1">
    <location>
        <begin position="20"/>
        <end position="55"/>
    </location>
</feature>